<dbReference type="AlphaFoldDB" id="A0A0F9RST6"/>
<evidence type="ECO:0000313" key="1">
    <source>
        <dbReference type="EMBL" id="KKN59520.1"/>
    </source>
</evidence>
<reference evidence="1" key="1">
    <citation type="journal article" date="2015" name="Nature">
        <title>Complex archaea that bridge the gap between prokaryotes and eukaryotes.</title>
        <authorList>
            <person name="Spang A."/>
            <person name="Saw J.H."/>
            <person name="Jorgensen S.L."/>
            <person name="Zaremba-Niedzwiedzka K."/>
            <person name="Martijn J."/>
            <person name="Lind A.E."/>
            <person name="van Eijk R."/>
            <person name="Schleper C."/>
            <person name="Guy L."/>
            <person name="Ettema T.J."/>
        </authorList>
    </citation>
    <scope>NUCLEOTIDE SEQUENCE</scope>
</reference>
<organism evidence="1">
    <name type="scientific">marine sediment metagenome</name>
    <dbReference type="NCBI Taxonomy" id="412755"/>
    <lineage>
        <taxon>unclassified sequences</taxon>
        <taxon>metagenomes</taxon>
        <taxon>ecological metagenomes</taxon>
    </lineage>
</organism>
<gene>
    <name evidence="1" type="ORF">LCGC14_0541340</name>
</gene>
<protein>
    <submittedName>
        <fullName evidence="1">Uncharacterized protein</fullName>
    </submittedName>
</protein>
<comment type="caution">
    <text evidence="1">The sequence shown here is derived from an EMBL/GenBank/DDBJ whole genome shotgun (WGS) entry which is preliminary data.</text>
</comment>
<accession>A0A0F9RST6</accession>
<name>A0A0F9RST6_9ZZZZ</name>
<sequence length="83" mass="9049">MMDTEVKAALHTFNDLRVGGKIAQMARAKTGHKCDDCGLPIEKGTDYYCVYIGGAGLGDTKFPDRVHQECINAYLNLGGKRCP</sequence>
<dbReference type="EMBL" id="LAZR01000724">
    <property type="protein sequence ID" value="KKN59520.1"/>
    <property type="molecule type" value="Genomic_DNA"/>
</dbReference>
<proteinExistence type="predicted"/>